<dbReference type="EMBL" id="CM042027">
    <property type="protein sequence ID" value="KAI3802362.1"/>
    <property type="molecule type" value="Genomic_DNA"/>
</dbReference>
<protein>
    <submittedName>
        <fullName evidence="1">Uncharacterized protein</fullName>
    </submittedName>
</protein>
<name>A0ACB9I5M2_9ASTR</name>
<reference evidence="2" key="1">
    <citation type="journal article" date="2022" name="Mol. Ecol. Resour.">
        <title>The genomes of chicory, endive, great burdock and yacon provide insights into Asteraceae palaeo-polyploidization history and plant inulin production.</title>
        <authorList>
            <person name="Fan W."/>
            <person name="Wang S."/>
            <person name="Wang H."/>
            <person name="Wang A."/>
            <person name="Jiang F."/>
            <person name="Liu H."/>
            <person name="Zhao H."/>
            <person name="Xu D."/>
            <person name="Zhang Y."/>
        </authorList>
    </citation>
    <scope>NUCLEOTIDE SEQUENCE [LARGE SCALE GENOMIC DNA]</scope>
    <source>
        <strain evidence="2">cv. Yunnan</strain>
    </source>
</reference>
<sequence>MSRASPRKQQQSLTHSKTAIPPNFTDDIFIEDHEDDTGVDGVTSHIYVKPIHATGTLDKQGVLRRIRRRKRMNMVKSTINSLFASATTTLPSGTSSHNKIRWFDDPFAAP</sequence>
<proteinExistence type="predicted"/>
<comment type="caution">
    <text evidence="1">The sequence shown here is derived from an EMBL/GenBank/DDBJ whole genome shotgun (WGS) entry which is preliminary data.</text>
</comment>
<keyword evidence="2" id="KW-1185">Reference proteome</keyword>
<gene>
    <name evidence="1" type="ORF">L1987_30494</name>
</gene>
<evidence type="ECO:0000313" key="1">
    <source>
        <dbReference type="EMBL" id="KAI3802362.1"/>
    </source>
</evidence>
<dbReference type="Proteomes" id="UP001056120">
    <property type="component" value="Linkage Group LG10"/>
</dbReference>
<accession>A0ACB9I5M2</accession>
<reference evidence="1 2" key="2">
    <citation type="journal article" date="2022" name="Mol. Ecol. Resour.">
        <title>The genomes of chicory, endive, great burdock and yacon provide insights into Asteraceae paleo-polyploidization history and plant inulin production.</title>
        <authorList>
            <person name="Fan W."/>
            <person name="Wang S."/>
            <person name="Wang H."/>
            <person name="Wang A."/>
            <person name="Jiang F."/>
            <person name="Liu H."/>
            <person name="Zhao H."/>
            <person name="Xu D."/>
            <person name="Zhang Y."/>
        </authorList>
    </citation>
    <scope>NUCLEOTIDE SEQUENCE [LARGE SCALE GENOMIC DNA]</scope>
    <source>
        <strain evidence="2">cv. Yunnan</strain>
        <tissue evidence="1">Leaves</tissue>
    </source>
</reference>
<organism evidence="1 2">
    <name type="scientific">Smallanthus sonchifolius</name>
    <dbReference type="NCBI Taxonomy" id="185202"/>
    <lineage>
        <taxon>Eukaryota</taxon>
        <taxon>Viridiplantae</taxon>
        <taxon>Streptophyta</taxon>
        <taxon>Embryophyta</taxon>
        <taxon>Tracheophyta</taxon>
        <taxon>Spermatophyta</taxon>
        <taxon>Magnoliopsida</taxon>
        <taxon>eudicotyledons</taxon>
        <taxon>Gunneridae</taxon>
        <taxon>Pentapetalae</taxon>
        <taxon>asterids</taxon>
        <taxon>campanulids</taxon>
        <taxon>Asterales</taxon>
        <taxon>Asteraceae</taxon>
        <taxon>Asteroideae</taxon>
        <taxon>Heliantheae alliance</taxon>
        <taxon>Millerieae</taxon>
        <taxon>Smallanthus</taxon>
    </lineage>
</organism>
<evidence type="ECO:0000313" key="2">
    <source>
        <dbReference type="Proteomes" id="UP001056120"/>
    </source>
</evidence>